<reference evidence="1" key="1">
    <citation type="journal article" date="2020" name="mSystems">
        <title>Genome- and Community-Level Interaction Insights into Carbon Utilization and Element Cycling Functions of Hydrothermarchaeota in Hydrothermal Sediment.</title>
        <authorList>
            <person name="Zhou Z."/>
            <person name="Liu Y."/>
            <person name="Xu W."/>
            <person name="Pan J."/>
            <person name="Luo Z.H."/>
            <person name="Li M."/>
        </authorList>
    </citation>
    <scope>NUCLEOTIDE SEQUENCE</scope>
    <source>
        <strain evidence="1">HyVt-388</strain>
    </source>
</reference>
<protein>
    <recommendedName>
        <fullName evidence="3">WG repeat-containing protein</fullName>
    </recommendedName>
</protein>
<organism evidence="1 2">
    <name type="scientific">candidate division WOR-3 bacterium</name>
    <dbReference type="NCBI Taxonomy" id="2052148"/>
    <lineage>
        <taxon>Bacteria</taxon>
        <taxon>Bacteria division WOR-3</taxon>
    </lineage>
</organism>
<accession>A0A9C9K0Y4</accession>
<dbReference type="AlphaFoldDB" id="A0A9C9K0Y4"/>
<comment type="caution">
    <text evidence="1">The sequence shown here is derived from an EMBL/GenBank/DDBJ whole genome shotgun (WGS) entry which is preliminary data.</text>
</comment>
<evidence type="ECO:0008006" key="3">
    <source>
        <dbReference type="Google" id="ProtNLM"/>
    </source>
</evidence>
<evidence type="ECO:0000313" key="1">
    <source>
        <dbReference type="EMBL" id="HEC79558.1"/>
    </source>
</evidence>
<name>A0A9C9K0Y4_UNCW3</name>
<dbReference type="Proteomes" id="UP000885826">
    <property type="component" value="Unassembled WGS sequence"/>
</dbReference>
<dbReference type="EMBL" id="DRIG01000108">
    <property type="protein sequence ID" value="HEC79558.1"/>
    <property type="molecule type" value="Genomic_DNA"/>
</dbReference>
<gene>
    <name evidence="1" type="ORF">ENI34_10555</name>
</gene>
<evidence type="ECO:0000313" key="2">
    <source>
        <dbReference type="Proteomes" id="UP000885826"/>
    </source>
</evidence>
<sequence>MISVFYLVLIINSDFTVSSAILDQQYPVVQFINGQYYCMWQDMRYYSPDRSIFGARITQDGVVLDPFGRLILRDRAMNVDFAFDGVNFLAVVQDSC</sequence>
<proteinExistence type="predicted"/>